<comment type="caution">
    <text evidence="3">The sequence shown here is derived from an EMBL/GenBank/DDBJ whole genome shotgun (WGS) entry which is preliminary data.</text>
</comment>
<name>A0ABR0SZE7_9HYPO</name>
<accession>A0ABR0SZE7</accession>
<dbReference type="EMBL" id="JAVFKD010000002">
    <property type="protein sequence ID" value="KAK5997522.1"/>
    <property type="molecule type" value="Genomic_DNA"/>
</dbReference>
<evidence type="ECO:0000313" key="4">
    <source>
        <dbReference type="Proteomes" id="UP001338125"/>
    </source>
</evidence>
<dbReference type="EMBL" id="JAVFKD010000002">
    <property type="protein sequence ID" value="KAK5997553.1"/>
    <property type="molecule type" value="Genomic_DNA"/>
</dbReference>
<evidence type="ECO:0000256" key="1">
    <source>
        <dbReference type="SAM" id="MobiDB-lite"/>
    </source>
</evidence>
<gene>
    <name evidence="2" type="ORF">PT974_02885</name>
    <name evidence="3" type="ORF">PT974_02916</name>
</gene>
<organism evidence="3 4">
    <name type="scientific">Cladobotryum mycophilum</name>
    <dbReference type="NCBI Taxonomy" id="491253"/>
    <lineage>
        <taxon>Eukaryota</taxon>
        <taxon>Fungi</taxon>
        <taxon>Dikarya</taxon>
        <taxon>Ascomycota</taxon>
        <taxon>Pezizomycotina</taxon>
        <taxon>Sordariomycetes</taxon>
        <taxon>Hypocreomycetidae</taxon>
        <taxon>Hypocreales</taxon>
        <taxon>Hypocreaceae</taxon>
        <taxon>Cladobotryum</taxon>
    </lineage>
</organism>
<evidence type="ECO:0000313" key="2">
    <source>
        <dbReference type="EMBL" id="KAK5997522.1"/>
    </source>
</evidence>
<dbReference type="Proteomes" id="UP001338125">
    <property type="component" value="Unassembled WGS sequence"/>
</dbReference>
<reference evidence="3 4" key="1">
    <citation type="submission" date="2024-01" db="EMBL/GenBank/DDBJ databases">
        <title>Complete genome of Cladobotryum mycophilum ATHUM6906.</title>
        <authorList>
            <person name="Christinaki A.C."/>
            <person name="Myridakis A.I."/>
            <person name="Kouvelis V.N."/>
        </authorList>
    </citation>
    <scope>NUCLEOTIDE SEQUENCE [LARGE SCALE GENOMIC DNA]</scope>
    <source>
        <strain evidence="3 4">ATHUM6906</strain>
    </source>
</reference>
<sequence>MAPLTCQVVDALNTGVPGVHVSLDCWDKSCNPLARLRSVTGSDGGIYLWFPTALAAAGETEPQIVDTANITQITLTFFPRSVSVAPWLSVAANLYLPGQPCHGVILHLVTTPWLEHTVHPVAGPMRRPIAASRDDTPSPLLLPPPVFTPPGVKEQAEASGSDAEREANTIIVRKRKLAFEGGEKESRTTRRRLV</sequence>
<feature type="region of interest" description="Disordered" evidence="1">
    <location>
        <begin position="142"/>
        <end position="167"/>
    </location>
</feature>
<protein>
    <submittedName>
        <fullName evidence="3">Uncharacterized protein</fullName>
    </submittedName>
</protein>
<keyword evidence="4" id="KW-1185">Reference proteome</keyword>
<proteinExistence type="predicted"/>
<evidence type="ECO:0000313" key="3">
    <source>
        <dbReference type="EMBL" id="KAK5997553.1"/>
    </source>
</evidence>